<dbReference type="PANTHER" id="PTHR24173">
    <property type="entry name" value="ANKYRIN REPEAT CONTAINING"/>
    <property type="match status" value="1"/>
</dbReference>
<organism evidence="4 5">
    <name type="scientific">Ostreococcus lucimarinus (strain CCE9901)</name>
    <dbReference type="NCBI Taxonomy" id="436017"/>
    <lineage>
        <taxon>Eukaryota</taxon>
        <taxon>Viridiplantae</taxon>
        <taxon>Chlorophyta</taxon>
        <taxon>Mamiellophyceae</taxon>
        <taxon>Mamiellales</taxon>
        <taxon>Bathycoccaceae</taxon>
        <taxon>Ostreococcus</taxon>
    </lineage>
</organism>
<feature type="repeat" description="ANK" evidence="3">
    <location>
        <begin position="62"/>
        <end position="94"/>
    </location>
</feature>
<feature type="repeat" description="ANK" evidence="3">
    <location>
        <begin position="96"/>
        <end position="128"/>
    </location>
</feature>
<dbReference type="SUPFAM" id="SSF48403">
    <property type="entry name" value="Ankyrin repeat"/>
    <property type="match status" value="1"/>
</dbReference>
<dbReference type="InterPro" id="IPR036770">
    <property type="entry name" value="Ankyrin_rpt-contain_sf"/>
</dbReference>
<dbReference type="Gene3D" id="1.25.40.20">
    <property type="entry name" value="Ankyrin repeat-containing domain"/>
    <property type="match status" value="1"/>
</dbReference>
<name>A4RYJ5_OSTLU</name>
<evidence type="ECO:0000313" key="5">
    <source>
        <dbReference type="Proteomes" id="UP000001568"/>
    </source>
</evidence>
<sequence length="205" mass="21307">MARATACACCARATCATQTLDEIAFDRSACGAAARGDVEALREALARRPASADEDGTTTNASGYTPLHHAARRGCARCVKACLELGCDARATTRAGRGTALHKACAGGRGEACAALLEGGSDAEARDADGENALHKACASGELACVRAVFAHVGMGGRWERMNAARDRRGRAPRDAAATEAIRAFIDERSTAVDERDAALVIHTY</sequence>
<evidence type="ECO:0000313" key="4">
    <source>
        <dbReference type="EMBL" id="ABO96697.1"/>
    </source>
</evidence>
<evidence type="ECO:0000256" key="1">
    <source>
        <dbReference type="ARBA" id="ARBA00022737"/>
    </source>
</evidence>
<keyword evidence="5" id="KW-1185">Reference proteome</keyword>
<dbReference type="SMART" id="SM00248">
    <property type="entry name" value="ANK"/>
    <property type="match status" value="3"/>
</dbReference>
<dbReference type="Proteomes" id="UP000001568">
    <property type="component" value="Chromosome 6"/>
</dbReference>
<proteinExistence type="predicted"/>
<accession>A4RYJ5</accession>
<dbReference type="HOGENOM" id="CLU_1339466_0_0_1"/>
<dbReference type="eggNOG" id="KOG0504">
    <property type="taxonomic scope" value="Eukaryota"/>
</dbReference>
<reference evidence="4 5" key="1">
    <citation type="journal article" date="2007" name="Proc. Natl. Acad. Sci. U.S.A.">
        <title>The tiny eukaryote Ostreococcus provides genomic insights into the paradox of plankton speciation.</title>
        <authorList>
            <person name="Palenik B."/>
            <person name="Grimwood J."/>
            <person name="Aerts A."/>
            <person name="Rouze P."/>
            <person name="Salamov A."/>
            <person name="Putnam N."/>
            <person name="Dupont C."/>
            <person name="Jorgensen R."/>
            <person name="Derelle E."/>
            <person name="Rombauts S."/>
            <person name="Zhou K."/>
            <person name="Otillar R."/>
            <person name="Merchant S.S."/>
            <person name="Podell S."/>
            <person name="Gaasterland T."/>
            <person name="Napoli C."/>
            <person name="Gendler K."/>
            <person name="Manuell A."/>
            <person name="Tai V."/>
            <person name="Vallon O."/>
            <person name="Piganeau G."/>
            <person name="Jancek S."/>
            <person name="Heijde M."/>
            <person name="Jabbari K."/>
            <person name="Bowler C."/>
            <person name="Lohr M."/>
            <person name="Robbens S."/>
            <person name="Werner G."/>
            <person name="Dubchak I."/>
            <person name="Pazour G.J."/>
            <person name="Ren Q."/>
            <person name="Paulsen I."/>
            <person name="Delwiche C."/>
            <person name="Schmutz J."/>
            <person name="Rokhsar D."/>
            <person name="Van de Peer Y."/>
            <person name="Moreau H."/>
            <person name="Grigoriev I.V."/>
        </authorList>
    </citation>
    <scope>NUCLEOTIDE SEQUENCE [LARGE SCALE GENOMIC DNA]</scope>
    <source>
        <strain evidence="4 5">CCE9901</strain>
    </source>
</reference>
<dbReference type="Gramene" id="ABO96697">
    <property type="protein sequence ID" value="ABO96697"/>
    <property type="gene ID" value="OSTLU_15689"/>
</dbReference>
<dbReference type="KEGG" id="olu:OSTLU_15689"/>
<dbReference type="AlphaFoldDB" id="A4RYJ5"/>
<dbReference type="RefSeq" id="XP_001418404.1">
    <property type="nucleotide sequence ID" value="XM_001418367.1"/>
</dbReference>
<dbReference type="OMA" id="HKACASG"/>
<dbReference type="GeneID" id="5002468"/>
<dbReference type="PROSITE" id="PS50088">
    <property type="entry name" value="ANK_REPEAT"/>
    <property type="match status" value="2"/>
</dbReference>
<keyword evidence="1" id="KW-0677">Repeat</keyword>
<keyword evidence="2 3" id="KW-0040">ANK repeat</keyword>
<protein>
    <submittedName>
        <fullName evidence="4">Uncharacterized protein</fullName>
    </submittedName>
</protein>
<dbReference type="PANTHER" id="PTHR24173:SF83">
    <property type="entry name" value="SOCS BOX DOMAIN-CONTAINING PROTEIN"/>
    <property type="match status" value="1"/>
</dbReference>
<dbReference type="EMBL" id="CP000586">
    <property type="protein sequence ID" value="ABO96697.1"/>
    <property type="molecule type" value="Genomic_DNA"/>
</dbReference>
<dbReference type="STRING" id="436017.A4RYJ5"/>
<evidence type="ECO:0000256" key="3">
    <source>
        <dbReference type="PROSITE-ProRule" id="PRU00023"/>
    </source>
</evidence>
<evidence type="ECO:0000256" key="2">
    <source>
        <dbReference type="ARBA" id="ARBA00023043"/>
    </source>
</evidence>
<dbReference type="PROSITE" id="PS50297">
    <property type="entry name" value="ANK_REP_REGION"/>
    <property type="match status" value="1"/>
</dbReference>
<dbReference type="Pfam" id="PF12796">
    <property type="entry name" value="Ank_2"/>
    <property type="match status" value="1"/>
</dbReference>
<gene>
    <name evidence="4" type="ORF">OSTLU_15689</name>
</gene>
<dbReference type="InterPro" id="IPR002110">
    <property type="entry name" value="Ankyrin_rpt"/>
</dbReference>
<dbReference type="OrthoDB" id="567660at2759"/>